<keyword evidence="2" id="KW-1185">Reference proteome</keyword>
<protein>
    <submittedName>
        <fullName evidence="1">Uncharacterized protein</fullName>
    </submittedName>
</protein>
<sequence>MKLPQFFQTISYDEHDDIRYHNEEVSHSHLFFQCSYTNSIWEMIMRNVGTDGYPSEYRANVTCLAGKKDGNNISRKCKECLDMYVTMPSSYVNPWSTVVRMWLQLWIRQINTRSRDAIVVHEMFNGRVEMLSLYIRCSTDESRCYRYTLDVQLGNQVLNTTNINFASSKWSDIVDWLLPFTNRNNVTSIGDRLMVDATYGKNATTELTGKAKDILSN</sequence>
<dbReference type="EMBL" id="BQNB010015298">
    <property type="protein sequence ID" value="GJT38374.1"/>
    <property type="molecule type" value="Genomic_DNA"/>
</dbReference>
<organism evidence="1 2">
    <name type="scientific">Tanacetum coccineum</name>
    <dbReference type="NCBI Taxonomy" id="301880"/>
    <lineage>
        <taxon>Eukaryota</taxon>
        <taxon>Viridiplantae</taxon>
        <taxon>Streptophyta</taxon>
        <taxon>Embryophyta</taxon>
        <taxon>Tracheophyta</taxon>
        <taxon>Spermatophyta</taxon>
        <taxon>Magnoliopsida</taxon>
        <taxon>eudicotyledons</taxon>
        <taxon>Gunneridae</taxon>
        <taxon>Pentapetalae</taxon>
        <taxon>asterids</taxon>
        <taxon>campanulids</taxon>
        <taxon>Asterales</taxon>
        <taxon>Asteraceae</taxon>
        <taxon>Asteroideae</taxon>
        <taxon>Anthemideae</taxon>
        <taxon>Anthemidinae</taxon>
        <taxon>Tanacetum</taxon>
    </lineage>
</organism>
<evidence type="ECO:0000313" key="2">
    <source>
        <dbReference type="Proteomes" id="UP001151760"/>
    </source>
</evidence>
<reference evidence="1" key="2">
    <citation type="submission" date="2022-01" db="EMBL/GenBank/DDBJ databases">
        <authorList>
            <person name="Yamashiro T."/>
            <person name="Shiraishi A."/>
            <person name="Satake H."/>
            <person name="Nakayama K."/>
        </authorList>
    </citation>
    <scope>NUCLEOTIDE SEQUENCE</scope>
</reference>
<gene>
    <name evidence="1" type="ORF">Tco_0938239</name>
</gene>
<evidence type="ECO:0000313" key="1">
    <source>
        <dbReference type="EMBL" id="GJT38374.1"/>
    </source>
</evidence>
<proteinExistence type="predicted"/>
<dbReference type="Proteomes" id="UP001151760">
    <property type="component" value="Unassembled WGS sequence"/>
</dbReference>
<accession>A0ABQ5DH96</accession>
<name>A0ABQ5DH96_9ASTR</name>
<comment type="caution">
    <text evidence="1">The sequence shown here is derived from an EMBL/GenBank/DDBJ whole genome shotgun (WGS) entry which is preliminary data.</text>
</comment>
<reference evidence="1" key="1">
    <citation type="journal article" date="2022" name="Int. J. Mol. Sci.">
        <title>Draft Genome of Tanacetum Coccineum: Genomic Comparison of Closely Related Tanacetum-Family Plants.</title>
        <authorList>
            <person name="Yamashiro T."/>
            <person name="Shiraishi A."/>
            <person name="Nakayama K."/>
            <person name="Satake H."/>
        </authorList>
    </citation>
    <scope>NUCLEOTIDE SEQUENCE</scope>
</reference>